<organism evidence="1">
    <name type="scientific">Anguilla anguilla</name>
    <name type="common">European freshwater eel</name>
    <name type="synonym">Muraena anguilla</name>
    <dbReference type="NCBI Taxonomy" id="7936"/>
    <lineage>
        <taxon>Eukaryota</taxon>
        <taxon>Metazoa</taxon>
        <taxon>Chordata</taxon>
        <taxon>Craniata</taxon>
        <taxon>Vertebrata</taxon>
        <taxon>Euteleostomi</taxon>
        <taxon>Actinopterygii</taxon>
        <taxon>Neopterygii</taxon>
        <taxon>Teleostei</taxon>
        <taxon>Anguilliformes</taxon>
        <taxon>Anguillidae</taxon>
        <taxon>Anguilla</taxon>
    </lineage>
</organism>
<dbReference type="EMBL" id="GBXM01008317">
    <property type="protein sequence ID" value="JAI00261.1"/>
    <property type="molecule type" value="Transcribed_RNA"/>
</dbReference>
<accession>A0A0E9XEL8</accession>
<reference evidence="1" key="2">
    <citation type="journal article" date="2015" name="Fish Shellfish Immunol.">
        <title>Early steps in the European eel (Anguilla anguilla)-Vibrio vulnificus interaction in the gills: Role of the RtxA13 toxin.</title>
        <authorList>
            <person name="Callol A."/>
            <person name="Pajuelo D."/>
            <person name="Ebbesson L."/>
            <person name="Teles M."/>
            <person name="MacKenzie S."/>
            <person name="Amaro C."/>
        </authorList>
    </citation>
    <scope>NUCLEOTIDE SEQUENCE</scope>
</reference>
<protein>
    <submittedName>
        <fullName evidence="1">Uncharacterized protein</fullName>
    </submittedName>
</protein>
<evidence type="ECO:0000313" key="1">
    <source>
        <dbReference type="EMBL" id="JAI00261.1"/>
    </source>
</evidence>
<name>A0A0E9XEL8_ANGAN</name>
<sequence>MQQKKGANMNRLENAHNAMLCNIMFTPGCLWEPGGYIGQPVGGALSQRTSLCDIPLQWSRQRRVSGIHGVRLNTSPL</sequence>
<reference evidence="1" key="1">
    <citation type="submission" date="2014-11" db="EMBL/GenBank/DDBJ databases">
        <authorList>
            <person name="Amaro Gonzalez C."/>
        </authorList>
    </citation>
    <scope>NUCLEOTIDE SEQUENCE</scope>
</reference>
<proteinExistence type="predicted"/>
<dbReference type="AlphaFoldDB" id="A0A0E9XEL8"/>